<proteinExistence type="predicted"/>
<sequence>MYLLPFGNYMALQEKTYLRSLSDLRSTSYMRYCNGCCSRLFIGHDPCLLFDAKISQSFSFKRSGETAHRLSVKAQVKGDPADERWQDRNSPFGVFHEKGDLVAGKYKIIRVLGQGGLGTTYEAEVESGDTFALKAMSLRNMKGWKDLDLFEREARVLKSLKHPGIPEYFDYFEVDSDMDRAFYICQKVARGKSLAELVQSGRRVTEAEVICIALEILDVLLYLGSLRPPVIHRDIKPENIILDEATGKVKVVDFGAVQDAASVTLIGSTIVGTYGYMAPEQFQNRATLQTDLYGLGGTILYLLSGRSPSSFTQRRLKVDFRDSVRMSSGLADIIEGMLEPAPEDRYQSAEEVIAALQDPNNNRPNLNHGIPDMDKKTAKRVARPFGTKVVISRTPNCMKVIVPPVGITGETAGTGSFAVAWNAFLLFWTGSAIRGGAPVIFTLFSLPFWFVGFGLARNVLSSLSVSIIMEFRQSEFSLEWCVGNIWKHQITGETKNITSVHVEANGEQSRRVITCCMIQDGVKKYSFGFGLETIEKYWLVQEINDYLGLGQAEPFRILLHTSNLGERRDI</sequence>
<dbReference type="Proteomes" id="UP001162992">
    <property type="component" value="Chromosome 16"/>
</dbReference>
<reference evidence="2" key="1">
    <citation type="journal article" date="2024" name="Proc. Natl. Acad. Sci. U.S.A.">
        <title>Extraordinary preservation of gene collinearity over three hundred million years revealed in homosporous lycophytes.</title>
        <authorList>
            <person name="Li C."/>
            <person name="Wickell D."/>
            <person name="Kuo L.Y."/>
            <person name="Chen X."/>
            <person name="Nie B."/>
            <person name="Liao X."/>
            <person name="Peng D."/>
            <person name="Ji J."/>
            <person name="Jenkins J."/>
            <person name="Williams M."/>
            <person name="Shu S."/>
            <person name="Plott C."/>
            <person name="Barry K."/>
            <person name="Rajasekar S."/>
            <person name="Grimwood J."/>
            <person name="Han X."/>
            <person name="Sun S."/>
            <person name="Hou Z."/>
            <person name="He W."/>
            <person name="Dai G."/>
            <person name="Sun C."/>
            <person name="Schmutz J."/>
            <person name="Leebens-Mack J.H."/>
            <person name="Li F.W."/>
            <person name="Wang L."/>
        </authorList>
    </citation>
    <scope>NUCLEOTIDE SEQUENCE [LARGE SCALE GENOMIC DNA]</scope>
    <source>
        <strain evidence="2">cv. PW_Plant_1</strain>
    </source>
</reference>
<evidence type="ECO:0000313" key="1">
    <source>
        <dbReference type="EMBL" id="KAJ7527119.1"/>
    </source>
</evidence>
<protein>
    <submittedName>
        <fullName evidence="1">Uncharacterized protein</fullName>
    </submittedName>
</protein>
<organism evidence="1 2">
    <name type="scientific">Diphasiastrum complanatum</name>
    <name type="common">Issler's clubmoss</name>
    <name type="synonym">Lycopodium complanatum</name>
    <dbReference type="NCBI Taxonomy" id="34168"/>
    <lineage>
        <taxon>Eukaryota</taxon>
        <taxon>Viridiplantae</taxon>
        <taxon>Streptophyta</taxon>
        <taxon>Embryophyta</taxon>
        <taxon>Tracheophyta</taxon>
        <taxon>Lycopodiopsida</taxon>
        <taxon>Lycopodiales</taxon>
        <taxon>Lycopodiaceae</taxon>
        <taxon>Lycopodioideae</taxon>
        <taxon>Diphasiastrum</taxon>
    </lineage>
</organism>
<name>A0ACC2BBF8_DIPCM</name>
<accession>A0ACC2BBF8</accession>
<comment type="caution">
    <text evidence="1">The sequence shown here is derived from an EMBL/GenBank/DDBJ whole genome shotgun (WGS) entry which is preliminary data.</text>
</comment>
<dbReference type="EMBL" id="CM055107">
    <property type="protein sequence ID" value="KAJ7527119.1"/>
    <property type="molecule type" value="Genomic_DNA"/>
</dbReference>
<keyword evidence="2" id="KW-1185">Reference proteome</keyword>
<evidence type="ECO:0000313" key="2">
    <source>
        <dbReference type="Proteomes" id="UP001162992"/>
    </source>
</evidence>
<gene>
    <name evidence="1" type="ORF">O6H91_16G038000</name>
</gene>